<dbReference type="PANTHER" id="PTHR11941:SF54">
    <property type="entry name" value="ENOYL-COA HYDRATASE, MITOCHONDRIAL"/>
    <property type="match status" value="1"/>
</dbReference>
<protein>
    <submittedName>
        <fullName evidence="1">Crotonase/enoyl-CoA hydratase family protein</fullName>
    </submittedName>
</protein>
<accession>A0A6H2DQI1</accession>
<dbReference type="NCBIfam" id="NF004858">
    <property type="entry name" value="PRK06213.1"/>
    <property type="match status" value="1"/>
</dbReference>
<evidence type="ECO:0000313" key="1">
    <source>
        <dbReference type="EMBL" id="QJB69926.1"/>
    </source>
</evidence>
<dbReference type="AlphaFoldDB" id="A0A6H2DQI1"/>
<dbReference type="InterPro" id="IPR001753">
    <property type="entry name" value="Enoyl-CoA_hydra/iso"/>
</dbReference>
<dbReference type="RefSeq" id="WP_168820194.1">
    <property type="nucleotide sequence ID" value="NZ_CP051217.1"/>
</dbReference>
<organism evidence="1 2">
    <name type="scientific">Parasphingorhabdus halotolerans</name>
    <dbReference type="NCBI Taxonomy" id="2725558"/>
    <lineage>
        <taxon>Bacteria</taxon>
        <taxon>Pseudomonadati</taxon>
        <taxon>Pseudomonadota</taxon>
        <taxon>Alphaproteobacteria</taxon>
        <taxon>Sphingomonadales</taxon>
        <taxon>Sphingomonadaceae</taxon>
        <taxon>Parasphingorhabdus</taxon>
    </lineage>
</organism>
<proteinExistence type="predicted"/>
<dbReference type="Pfam" id="PF00378">
    <property type="entry name" value="ECH_1"/>
    <property type="match status" value="1"/>
</dbReference>
<dbReference type="KEGG" id="phao:HF685_12045"/>
<sequence length="225" mass="23698">MTVNCKIEDGIAHITMDDGKVNALSGERLGELSAALKQAKNADAIAFISGRPGIFSAGFDMNVFALGEGPSRDMLSAGIRAIVDILAHPRPVVTFCTGHAYPMGAFLMLAADLRLGLNGDFKIGMNETAIKIDVPDFALALANARLTPAARTGIPVARMFSPEESIAAGYLDFIAQENDCEDLIGGQLSALQLLDHGAFRSTKARQNNALIKAINKAGVPDSLTA</sequence>
<name>A0A6H2DQI1_9SPHN</name>
<dbReference type="GO" id="GO:0003824">
    <property type="term" value="F:catalytic activity"/>
    <property type="evidence" value="ECO:0007669"/>
    <property type="project" value="UniProtKB-ARBA"/>
</dbReference>
<dbReference type="EMBL" id="CP051217">
    <property type="protein sequence ID" value="QJB69926.1"/>
    <property type="molecule type" value="Genomic_DNA"/>
</dbReference>
<dbReference type="PANTHER" id="PTHR11941">
    <property type="entry name" value="ENOYL-COA HYDRATASE-RELATED"/>
    <property type="match status" value="1"/>
</dbReference>
<gene>
    <name evidence="1" type="ORF">HF685_12045</name>
</gene>
<dbReference type="GO" id="GO:0006635">
    <property type="term" value="P:fatty acid beta-oxidation"/>
    <property type="evidence" value="ECO:0007669"/>
    <property type="project" value="TreeGrafter"/>
</dbReference>
<evidence type="ECO:0000313" key="2">
    <source>
        <dbReference type="Proteomes" id="UP000501600"/>
    </source>
</evidence>
<dbReference type="SUPFAM" id="SSF52096">
    <property type="entry name" value="ClpP/crotonase"/>
    <property type="match status" value="1"/>
</dbReference>
<dbReference type="Proteomes" id="UP000501600">
    <property type="component" value="Chromosome"/>
</dbReference>
<dbReference type="CDD" id="cd06558">
    <property type="entry name" value="crotonase-like"/>
    <property type="match status" value="1"/>
</dbReference>
<dbReference type="InterPro" id="IPR029045">
    <property type="entry name" value="ClpP/crotonase-like_dom_sf"/>
</dbReference>
<reference evidence="1 2" key="1">
    <citation type="submission" date="2020-04" db="EMBL/GenBank/DDBJ databases">
        <title>Genome sequence for Sphingorhabdus sp. strain M1.</title>
        <authorList>
            <person name="Park S.-J."/>
        </authorList>
    </citation>
    <scope>NUCLEOTIDE SEQUENCE [LARGE SCALE GENOMIC DNA]</scope>
    <source>
        <strain evidence="1 2">JK6</strain>
    </source>
</reference>
<keyword evidence="2" id="KW-1185">Reference proteome</keyword>
<dbReference type="Gene3D" id="3.90.226.10">
    <property type="entry name" value="2-enoyl-CoA Hydratase, Chain A, domain 1"/>
    <property type="match status" value="1"/>
</dbReference>